<comment type="caution">
    <text evidence="2">The sequence shown here is derived from an EMBL/GenBank/DDBJ whole genome shotgun (WGS) entry which is preliminary data.</text>
</comment>
<dbReference type="OrthoDB" id="214902at2"/>
<dbReference type="GO" id="GO:0008168">
    <property type="term" value="F:methyltransferase activity"/>
    <property type="evidence" value="ECO:0007669"/>
    <property type="project" value="UniProtKB-KW"/>
</dbReference>
<dbReference type="SUPFAM" id="SSF159894">
    <property type="entry name" value="YgaC/TfoX-N like"/>
    <property type="match status" value="1"/>
</dbReference>
<gene>
    <name evidence="2" type="ORF">B8W66_15785</name>
</gene>
<dbReference type="GO" id="GO:0032259">
    <property type="term" value="P:methylation"/>
    <property type="evidence" value="ECO:0007669"/>
    <property type="project" value="UniProtKB-KW"/>
</dbReference>
<sequence length="110" mass="11773">MAYDEDLANRVRELLGSERGVEEKQMFGGLAFLIGGHMAVAVSGEGGLLVRVPPGDTDNLLGRAHVGPMVMAGRETRGWLRVAAAGVETKRQLRAWVSRGAGYARDLPAK</sequence>
<dbReference type="RefSeq" id="WP_085326032.1">
    <property type="nucleotide sequence ID" value="NZ_NCXP01000020.1"/>
</dbReference>
<organism evidence="2 3">
    <name type="scientific">Mycobacterium decipiens</name>
    <dbReference type="NCBI Taxonomy" id="1430326"/>
    <lineage>
        <taxon>Bacteria</taxon>
        <taxon>Bacillati</taxon>
        <taxon>Actinomycetota</taxon>
        <taxon>Actinomycetes</taxon>
        <taxon>Mycobacteriales</taxon>
        <taxon>Mycobacteriaceae</taxon>
        <taxon>Mycobacterium</taxon>
    </lineage>
</organism>
<keyword evidence="2" id="KW-0808">Transferase</keyword>
<feature type="domain" description="TfoX N-terminal" evidence="1">
    <location>
        <begin position="14"/>
        <end position="100"/>
    </location>
</feature>
<keyword evidence="2" id="KW-0489">Methyltransferase</keyword>
<name>A0A1X2LSP6_9MYCO</name>
<dbReference type="InterPro" id="IPR007076">
    <property type="entry name" value="TfoX_N"/>
</dbReference>
<reference evidence="2 3" key="1">
    <citation type="submission" date="2017-04" db="EMBL/GenBank/DDBJ databases">
        <title>The new phylogeny of genus Mycobacterium.</title>
        <authorList>
            <person name="Tortoli E."/>
            <person name="Trovato A."/>
            <person name="Cirillo D.M."/>
        </authorList>
    </citation>
    <scope>NUCLEOTIDE SEQUENCE [LARGE SCALE GENOMIC DNA]</scope>
    <source>
        <strain evidence="2 3">TBL 1200985</strain>
    </source>
</reference>
<dbReference type="Pfam" id="PF04993">
    <property type="entry name" value="TfoX_N"/>
    <property type="match status" value="1"/>
</dbReference>
<dbReference type="STRING" id="1430326.B8W66_15785"/>
<evidence type="ECO:0000259" key="1">
    <source>
        <dbReference type="Pfam" id="PF04993"/>
    </source>
</evidence>
<dbReference type="EMBL" id="NCXP01000020">
    <property type="protein sequence ID" value="OSC39772.1"/>
    <property type="molecule type" value="Genomic_DNA"/>
</dbReference>
<accession>A0A1X2LSP6</accession>
<proteinExistence type="predicted"/>
<dbReference type="AlphaFoldDB" id="A0A1X2LSP6"/>
<protein>
    <submittedName>
        <fullName evidence="2">RNA methyltransferase</fullName>
    </submittedName>
</protein>
<dbReference type="Proteomes" id="UP000193247">
    <property type="component" value="Unassembled WGS sequence"/>
</dbReference>
<keyword evidence="3" id="KW-1185">Reference proteome</keyword>
<evidence type="ECO:0000313" key="3">
    <source>
        <dbReference type="Proteomes" id="UP000193247"/>
    </source>
</evidence>
<evidence type="ECO:0000313" key="2">
    <source>
        <dbReference type="EMBL" id="OSC39772.1"/>
    </source>
</evidence>
<dbReference type="Gene3D" id="3.30.1460.30">
    <property type="entry name" value="YgaC/TfoX-N like chaperone"/>
    <property type="match status" value="1"/>
</dbReference>